<organism evidence="5 6">
    <name type="scientific">Porites lobata</name>
    <dbReference type="NCBI Taxonomy" id="104759"/>
    <lineage>
        <taxon>Eukaryota</taxon>
        <taxon>Metazoa</taxon>
        <taxon>Cnidaria</taxon>
        <taxon>Anthozoa</taxon>
        <taxon>Hexacorallia</taxon>
        <taxon>Scleractinia</taxon>
        <taxon>Fungiina</taxon>
        <taxon>Poritidae</taxon>
        <taxon>Porites</taxon>
    </lineage>
</organism>
<evidence type="ECO:0000256" key="1">
    <source>
        <dbReference type="ARBA" id="ARBA00022737"/>
    </source>
</evidence>
<dbReference type="Gene3D" id="2.60.120.290">
    <property type="entry name" value="Spermadhesin, CUB domain"/>
    <property type="match status" value="3"/>
</dbReference>
<feature type="domain" description="CUB" evidence="4">
    <location>
        <begin position="280"/>
        <end position="340"/>
    </location>
</feature>
<accession>A0ABN8RNQ5</accession>
<dbReference type="InterPro" id="IPR035914">
    <property type="entry name" value="Sperma_CUB_dom_sf"/>
</dbReference>
<protein>
    <recommendedName>
        <fullName evidence="4">CUB domain-containing protein</fullName>
    </recommendedName>
</protein>
<dbReference type="EMBL" id="CALNXK010000289">
    <property type="protein sequence ID" value="CAH3181011.1"/>
    <property type="molecule type" value="Genomic_DNA"/>
</dbReference>
<dbReference type="Pfam" id="PF00431">
    <property type="entry name" value="CUB"/>
    <property type="match status" value="2"/>
</dbReference>
<evidence type="ECO:0000256" key="2">
    <source>
        <dbReference type="ARBA" id="ARBA00023157"/>
    </source>
</evidence>
<dbReference type="CDD" id="cd00041">
    <property type="entry name" value="CUB"/>
    <property type="match status" value="1"/>
</dbReference>
<gene>
    <name evidence="5" type="ORF">PLOB_00024082</name>
</gene>
<dbReference type="PANTHER" id="PTHR24251:SF37">
    <property type="entry name" value="CUB DOMAIN-CONTAINING PROTEIN"/>
    <property type="match status" value="1"/>
</dbReference>
<evidence type="ECO:0000313" key="6">
    <source>
        <dbReference type="Proteomes" id="UP001159405"/>
    </source>
</evidence>
<evidence type="ECO:0000256" key="3">
    <source>
        <dbReference type="PROSITE-ProRule" id="PRU00059"/>
    </source>
</evidence>
<keyword evidence="2" id="KW-1015">Disulfide bond</keyword>
<comment type="caution">
    <text evidence="3">Lacks conserved residue(s) required for the propagation of feature annotation.</text>
</comment>
<name>A0ABN8RNQ5_9CNID</name>
<dbReference type="InterPro" id="IPR000859">
    <property type="entry name" value="CUB_dom"/>
</dbReference>
<keyword evidence="6" id="KW-1185">Reference proteome</keyword>
<comment type="caution">
    <text evidence="5">The sequence shown here is derived from an EMBL/GenBank/DDBJ whole genome shotgun (WGS) entry which is preliminary data.</text>
</comment>
<evidence type="ECO:0000313" key="5">
    <source>
        <dbReference type="EMBL" id="CAH3181011.1"/>
    </source>
</evidence>
<dbReference type="SMART" id="SM00042">
    <property type="entry name" value="CUB"/>
    <property type="match status" value="1"/>
</dbReference>
<feature type="non-terminal residue" evidence="5">
    <location>
        <position position="1"/>
    </location>
</feature>
<sequence length="340" mass="37837">IATGKLIDSAYPPPPRPSEQHLNITFYLNRRMKFVFVLSLMLCYSSAQSADSRCGSVVNNTLTSPGFPTPYPNNMHCVYNVSIPPGKALKISFSTFSLEPHTRCGYDYLRIVDDDNRTPGTYCGRKLGGKAVLVTGNYALITFHSDNIRFSRRVDYLKITNGIKEARYCGDQHSVRDLLVSGNYVVLTFHSDWLLENKKGFEILFFNAVPIAPRQLMLQKAQHCAPKRERIYPLHRVLTVNTALSLISSQLKNTCPTMSDFKCLTKPSGTLLLTALVLKCIAYISVSCGSVVNNTLKSPAYSNGFYAASMSCVYNTSIPAGKAMRLKFQSFDLASDSECR</sequence>
<reference evidence="5 6" key="1">
    <citation type="submission" date="2022-05" db="EMBL/GenBank/DDBJ databases">
        <authorList>
            <consortium name="Genoscope - CEA"/>
            <person name="William W."/>
        </authorList>
    </citation>
    <scope>NUCLEOTIDE SEQUENCE [LARGE SCALE GENOMIC DNA]</scope>
</reference>
<proteinExistence type="predicted"/>
<dbReference type="SUPFAM" id="SSF49854">
    <property type="entry name" value="Spermadhesin, CUB domain"/>
    <property type="match status" value="3"/>
</dbReference>
<dbReference type="PANTHER" id="PTHR24251">
    <property type="entry name" value="OVOCHYMASE-RELATED"/>
    <property type="match status" value="1"/>
</dbReference>
<evidence type="ECO:0000259" key="4">
    <source>
        <dbReference type="PROSITE" id="PS01180"/>
    </source>
</evidence>
<dbReference type="Proteomes" id="UP001159405">
    <property type="component" value="Unassembled WGS sequence"/>
</dbReference>
<dbReference type="PROSITE" id="PS01180">
    <property type="entry name" value="CUB"/>
    <property type="match status" value="2"/>
</dbReference>
<feature type="domain" description="CUB" evidence="4">
    <location>
        <begin position="43"/>
        <end position="159"/>
    </location>
</feature>
<keyword evidence="1" id="KW-0677">Repeat</keyword>